<protein>
    <submittedName>
        <fullName evidence="4">Uncharacterized protein</fullName>
    </submittedName>
</protein>
<feature type="signal peptide" evidence="3">
    <location>
        <begin position="1"/>
        <end position="23"/>
    </location>
</feature>
<organism evidence="4 5">
    <name type="scientific">Orbilia blumenaviensis</name>
    <dbReference type="NCBI Taxonomy" id="1796055"/>
    <lineage>
        <taxon>Eukaryota</taxon>
        <taxon>Fungi</taxon>
        <taxon>Dikarya</taxon>
        <taxon>Ascomycota</taxon>
        <taxon>Pezizomycotina</taxon>
        <taxon>Orbiliomycetes</taxon>
        <taxon>Orbiliales</taxon>
        <taxon>Orbiliaceae</taxon>
        <taxon>Orbilia</taxon>
    </lineage>
</organism>
<feature type="region of interest" description="Disordered" evidence="1">
    <location>
        <begin position="211"/>
        <end position="290"/>
    </location>
</feature>
<feature type="compositionally biased region" description="Polar residues" evidence="1">
    <location>
        <begin position="233"/>
        <end position="245"/>
    </location>
</feature>
<feature type="region of interest" description="Disordered" evidence="1">
    <location>
        <begin position="332"/>
        <end position="354"/>
    </location>
</feature>
<name>A0AAV9UB58_9PEZI</name>
<evidence type="ECO:0000313" key="5">
    <source>
        <dbReference type="Proteomes" id="UP001373714"/>
    </source>
</evidence>
<dbReference type="AlphaFoldDB" id="A0AAV9UB58"/>
<feature type="compositionally biased region" description="Low complexity" evidence="1">
    <location>
        <begin position="214"/>
        <end position="232"/>
    </location>
</feature>
<evidence type="ECO:0000313" key="4">
    <source>
        <dbReference type="EMBL" id="KAK6338548.1"/>
    </source>
</evidence>
<evidence type="ECO:0000256" key="1">
    <source>
        <dbReference type="SAM" id="MobiDB-lite"/>
    </source>
</evidence>
<evidence type="ECO:0000256" key="2">
    <source>
        <dbReference type="SAM" id="Phobius"/>
    </source>
</evidence>
<comment type="caution">
    <text evidence="4">The sequence shown here is derived from an EMBL/GenBank/DDBJ whole genome shotgun (WGS) entry which is preliminary data.</text>
</comment>
<accession>A0AAV9UB58</accession>
<keyword evidence="2" id="KW-0812">Transmembrane</keyword>
<dbReference type="EMBL" id="JAVHNS010000012">
    <property type="protein sequence ID" value="KAK6338548.1"/>
    <property type="molecule type" value="Genomic_DNA"/>
</dbReference>
<keyword evidence="2" id="KW-1133">Transmembrane helix</keyword>
<proteinExistence type="predicted"/>
<sequence>MPRLKHMLSILSIFLLFTSQVIAIDLTLVTPTLTTFGSLAAFTPPADCFSRSIWWTSRFYDNINAESTFVSRFFTRWYIGCNINSDTGEYNTCCPPNYNTWGFYALGVCPEGYSTVPNNAANPWIGDQRGTVCCPSIKSPSGKTLGGAGFVTSFVNPLARDPISISCFEWDDDITTSGKVFQANYNARAIIVFGDEITGLGTFQFQQLPDRVTTTRPTGGVSSSSSTGAESTLRPQPNPTTSEDNTTSSSPSPGSTTSAGASQTGTSLGTITTETSTSTPHPNSGGGAGGSKGLGGGAIAGIAIGVAVPVITAIAFVAYKLGRGRQDIPIVPIHNDPSTKEMGYGGTQDQAGWR</sequence>
<keyword evidence="2" id="KW-0472">Membrane</keyword>
<keyword evidence="5" id="KW-1185">Reference proteome</keyword>
<dbReference type="Proteomes" id="UP001373714">
    <property type="component" value="Unassembled WGS sequence"/>
</dbReference>
<feature type="chain" id="PRO_5043743218" evidence="3">
    <location>
        <begin position="24"/>
        <end position="354"/>
    </location>
</feature>
<feature type="transmembrane region" description="Helical" evidence="2">
    <location>
        <begin position="298"/>
        <end position="319"/>
    </location>
</feature>
<evidence type="ECO:0000256" key="3">
    <source>
        <dbReference type="SAM" id="SignalP"/>
    </source>
</evidence>
<feature type="compositionally biased region" description="Low complexity" evidence="1">
    <location>
        <begin position="246"/>
        <end position="279"/>
    </location>
</feature>
<reference evidence="4 5" key="1">
    <citation type="submission" date="2019-10" db="EMBL/GenBank/DDBJ databases">
        <authorList>
            <person name="Palmer J.M."/>
        </authorList>
    </citation>
    <scope>NUCLEOTIDE SEQUENCE [LARGE SCALE GENOMIC DNA]</scope>
    <source>
        <strain evidence="4 5">TWF730</strain>
    </source>
</reference>
<gene>
    <name evidence="4" type="ORF">TWF730_002611</name>
</gene>
<keyword evidence="3" id="KW-0732">Signal</keyword>